<comment type="caution">
    <text evidence="7">The sequence shown here is derived from an EMBL/GenBank/DDBJ whole genome shotgun (WGS) entry which is preliminary data.</text>
</comment>
<dbReference type="InterPro" id="IPR005227">
    <property type="entry name" value="YqgF"/>
</dbReference>
<organism evidence="7 8">
    <name type="scientific">Pseudomonas asplenii</name>
    <dbReference type="NCBI Taxonomy" id="53407"/>
    <lineage>
        <taxon>Bacteria</taxon>
        <taxon>Pseudomonadati</taxon>
        <taxon>Pseudomonadota</taxon>
        <taxon>Gammaproteobacteria</taxon>
        <taxon>Pseudomonadales</taxon>
        <taxon>Pseudomonadaceae</taxon>
        <taxon>Pseudomonas</taxon>
    </lineage>
</organism>
<keyword evidence="8" id="KW-1185">Reference proteome</keyword>
<dbReference type="OrthoDB" id="9796140at2"/>
<dbReference type="STRING" id="50340.PF66_03903"/>
<evidence type="ECO:0000256" key="5">
    <source>
        <dbReference type="HAMAP-Rule" id="MF_00651"/>
    </source>
</evidence>
<dbReference type="CDD" id="cd16964">
    <property type="entry name" value="YqgF"/>
    <property type="match status" value="1"/>
</dbReference>
<dbReference type="RefSeq" id="WP_054060888.1">
    <property type="nucleotide sequence ID" value="NZ_JAQMZR010000030.1"/>
</dbReference>
<keyword evidence="4 5" id="KW-0378">Hydrolase</keyword>
<comment type="subcellular location">
    <subcellularLocation>
        <location evidence="5">Cytoplasm</location>
    </subcellularLocation>
</comment>
<keyword evidence="2 5" id="KW-0690">Ribosome biogenesis</keyword>
<evidence type="ECO:0000313" key="8">
    <source>
        <dbReference type="Proteomes" id="UP000037931"/>
    </source>
</evidence>
<gene>
    <name evidence="7" type="ORF">PF66_03903</name>
</gene>
<evidence type="ECO:0000313" key="7">
    <source>
        <dbReference type="EMBL" id="KPA89457.1"/>
    </source>
</evidence>
<dbReference type="EMBL" id="JSYZ01000015">
    <property type="protein sequence ID" value="KPA89457.1"/>
    <property type="molecule type" value="Genomic_DNA"/>
</dbReference>
<dbReference type="Proteomes" id="UP000037931">
    <property type="component" value="Unassembled WGS sequence"/>
</dbReference>
<dbReference type="InterPro" id="IPR012337">
    <property type="entry name" value="RNaseH-like_sf"/>
</dbReference>
<dbReference type="PATRIC" id="fig|50340.43.peg.1206"/>
<proteinExistence type="inferred from homology"/>
<dbReference type="SUPFAM" id="SSF53098">
    <property type="entry name" value="Ribonuclease H-like"/>
    <property type="match status" value="1"/>
</dbReference>
<comment type="function">
    <text evidence="5">Could be a nuclease involved in processing of the 5'-end of pre-16S rRNA.</text>
</comment>
<reference evidence="7 8" key="1">
    <citation type="journal article" date="2015" name="PLoS ONE">
        <title>Rice-Infecting Pseudomonas Genomes Are Highly Accessorized and Harbor Multiple Putative Virulence Mechanisms to Cause Sheath Brown Rot.</title>
        <authorList>
            <person name="Quibod I.L."/>
            <person name="Grande G."/>
            <person name="Oreiro E.G."/>
            <person name="Borja F.N."/>
            <person name="Dossa G.S."/>
            <person name="Mauleon R."/>
            <person name="Cruz C.V."/>
            <person name="Oliva R."/>
        </authorList>
    </citation>
    <scope>NUCLEOTIDE SEQUENCE [LARGE SCALE GENOMIC DNA]</scope>
    <source>
        <strain evidence="7 8">IRRI 6609</strain>
    </source>
</reference>
<dbReference type="InterPro" id="IPR006641">
    <property type="entry name" value="YqgF/RNaseH-like_dom"/>
</dbReference>
<keyword evidence="1 5" id="KW-0963">Cytoplasm</keyword>
<dbReference type="InterPro" id="IPR037027">
    <property type="entry name" value="YqgF/RNaseH-like_dom_sf"/>
</dbReference>
<dbReference type="Pfam" id="PF03652">
    <property type="entry name" value="RuvX"/>
    <property type="match status" value="1"/>
</dbReference>
<dbReference type="GO" id="GO:0016788">
    <property type="term" value="F:hydrolase activity, acting on ester bonds"/>
    <property type="evidence" value="ECO:0007669"/>
    <property type="project" value="UniProtKB-UniRule"/>
</dbReference>
<sequence>MANIRLLLGFDYGTRQIGVAVGQMVTGQARELCTLKAQNGVPDWNQVEALIKEWKPDAVVVGLPLNMDGTPSEMCARAEKFARRLNGRYNVPFFTQDERLTTFEAKGERMAKGGHKGSYRDNPVDAIAAKLLLQSWIEENPVSPES</sequence>
<dbReference type="SMART" id="SM00732">
    <property type="entry name" value="YqgFc"/>
    <property type="match status" value="1"/>
</dbReference>
<evidence type="ECO:0000256" key="4">
    <source>
        <dbReference type="ARBA" id="ARBA00022801"/>
    </source>
</evidence>
<dbReference type="Gene3D" id="3.30.420.140">
    <property type="entry name" value="YqgF/RNase H-like domain"/>
    <property type="match status" value="1"/>
</dbReference>
<evidence type="ECO:0000256" key="3">
    <source>
        <dbReference type="ARBA" id="ARBA00022722"/>
    </source>
</evidence>
<dbReference type="EC" id="3.1.-.-" evidence="5"/>
<dbReference type="PANTHER" id="PTHR33317:SF4">
    <property type="entry name" value="POLYNUCLEOTIDYL TRANSFERASE, RIBONUCLEASE H-LIKE SUPERFAMILY PROTEIN"/>
    <property type="match status" value="1"/>
</dbReference>
<evidence type="ECO:0000256" key="1">
    <source>
        <dbReference type="ARBA" id="ARBA00022490"/>
    </source>
</evidence>
<evidence type="ECO:0000259" key="6">
    <source>
        <dbReference type="SMART" id="SM00732"/>
    </source>
</evidence>
<dbReference type="NCBIfam" id="TIGR00250">
    <property type="entry name" value="RNAse_H_YqgF"/>
    <property type="match status" value="1"/>
</dbReference>
<dbReference type="GO" id="GO:0000967">
    <property type="term" value="P:rRNA 5'-end processing"/>
    <property type="evidence" value="ECO:0007669"/>
    <property type="project" value="UniProtKB-UniRule"/>
</dbReference>
<comment type="similarity">
    <text evidence="5">Belongs to the YqgF HJR family.</text>
</comment>
<dbReference type="PANTHER" id="PTHR33317">
    <property type="entry name" value="POLYNUCLEOTIDYL TRANSFERASE, RIBONUCLEASE H-LIKE SUPERFAMILY PROTEIN"/>
    <property type="match status" value="1"/>
</dbReference>
<dbReference type="GO" id="GO:0005829">
    <property type="term" value="C:cytosol"/>
    <property type="evidence" value="ECO:0007669"/>
    <property type="project" value="TreeGrafter"/>
</dbReference>
<evidence type="ECO:0000256" key="2">
    <source>
        <dbReference type="ARBA" id="ARBA00022517"/>
    </source>
</evidence>
<dbReference type="HAMAP" id="MF_00651">
    <property type="entry name" value="Nuclease_YqgF"/>
    <property type="match status" value="1"/>
</dbReference>
<dbReference type="GO" id="GO:0004518">
    <property type="term" value="F:nuclease activity"/>
    <property type="evidence" value="ECO:0007669"/>
    <property type="project" value="UniProtKB-KW"/>
</dbReference>
<name>A0A0N0E2Z2_9PSED</name>
<dbReference type="AlphaFoldDB" id="A0A0N0E2Z2"/>
<protein>
    <recommendedName>
        <fullName evidence="5">Putative pre-16S rRNA nuclease</fullName>
        <ecNumber evidence="5">3.1.-.-</ecNumber>
    </recommendedName>
</protein>
<keyword evidence="3 5" id="KW-0540">Nuclease</keyword>
<feature type="domain" description="YqgF/RNase H-like" evidence="6">
    <location>
        <begin position="5"/>
        <end position="105"/>
    </location>
</feature>
<accession>A0A0N0E2Z2</accession>